<dbReference type="EnsemblProtists" id="PYU1_T007027">
    <property type="protein sequence ID" value="PYU1_T007027"/>
    <property type="gene ID" value="PYU1_G007012"/>
</dbReference>
<accession>K3WPY5</accession>
<evidence type="ECO:0000313" key="2">
    <source>
        <dbReference type="Proteomes" id="UP000019132"/>
    </source>
</evidence>
<protein>
    <submittedName>
        <fullName evidence="1">Uncharacterized protein</fullName>
    </submittedName>
</protein>
<reference evidence="2" key="1">
    <citation type="journal article" date="2010" name="Genome Biol.">
        <title>Genome sequence of the necrotrophic plant pathogen Pythium ultimum reveals original pathogenicity mechanisms and effector repertoire.</title>
        <authorList>
            <person name="Levesque C.A."/>
            <person name="Brouwer H."/>
            <person name="Cano L."/>
            <person name="Hamilton J.P."/>
            <person name="Holt C."/>
            <person name="Huitema E."/>
            <person name="Raffaele S."/>
            <person name="Robideau G.P."/>
            <person name="Thines M."/>
            <person name="Win J."/>
            <person name="Zerillo M.M."/>
            <person name="Beakes G.W."/>
            <person name="Boore J.L."/>
            <person name="Busam D."/>
            <person name="Dumas B."/>
            <person name="Ferriera S."/>
            <person name="Fuerstenberg S.I."/>
            <person name="Gachon C.M."/>
            <person name="Gaulin E."/>
            <person name="Govers F."/>
            <person name="Grenville-Briggs L."/>
            <person name="Horner N."/>
            <person name="Hostetler J."/>
            <person name="Jiang R.H."/>
            <person name="Johnson J."/>
            <person name="Krajaejun T."/>
            <person name="Lin H."/>
            <person name="Meijer H.J."/>
            <person name="Moore B."/>
            <person name="Morris P."/>
            <person name="Phuntmart V."/>
            <person name="Puiu D."/>
            <person name="Shetty J."/>
            <person name="Stajich J.E."/>
            <person name="Tripathy S."/>
            <person name="Wawra S."/>
            <person name="van West P."/>
            <person name="Whitty B.R."/>
            <person name="Coutinho P.M."/>
            <person name="Henrissat B."/>
            <person name="Martin F."/>
            <person name="Thomas P.D."/>
            <person name="Tyler B.M."/>
            <person name="De Vries R.P."/>
            <person name="Kamoun S."/>
            <person name="Yandell M."/>
            <person name="Tisserat N."/>
            <person name="Buell C.R."/>
        </authorList>
    </citation>
    <scope>NUCLEOTIDE SEQUENCE</scope>
    <source>
        <strain evidence="2">DAOM:BR144</strain>
    </source>
</reference>
<dbReference type="EMBL" id="GL376560">
    <property type="status" value="NOT_ANNOTATED_CDS"/>
    <property type="molecule type" value="Genomic_DNA"/>
</dbReference>
<evidence type="ECO:0000313" key="1">
    <source>
        <dbReference type="EnsemblProtists" id="PYU1_T007027"/>
    </source>
</evidence>
<keyword evidence="2" id="KW-1185">Reference proteome</keyword>
<dbReference type="HOGENOM" id="CLU_105241_0_0_1"/>
<reference evidence="1" key="3">
    <citation type="submission" date="2015-02" db="UniProtKB">
        <authorList>
            <consortium name="EnsemblProtists"/>
        </authorList>
    </citation>
    <scope>IDENTIFICATION</scope>
    <source>
        <strain evidence="1">DAOM BR144</strain>
    </source>
</reference>
<proteinExistence type="predicted"/>
<dbReference type="Proteomes" id="UP000019132">
    <property type="component" value="Unassembled WGS sequence"/>
</dbReference>
<name>K3WPY5_GLOUD</name>
<dbReference type="eggNOG" id="ENOG502RX6Q">
    <property type="taxonomic scope" value="Eukaryota"/>
</dbReference>
<dbReference type="AlphaFoldDB" id="K3WPY5"/>
<dbReference type="VEuPathDB" id="FungiDB:PYU1_G007012"/>
<dbReference type="InParanoid" id="K3WPY5"/>
<sequence length="219" mass="24618">MATNSSNPWALADNRATPYRVNVGGLRAFVQRNELETRDAIRADGYSSMELLQHLNVLLTSRSNVLNLTRELEQLERAISTSGCMLPHQLALRVDSARMLRDQVISVLTMRPVILRTLRKSVGAEGAIDVEMEHQQTFIDLFLKIGDELPRYTHVLSTLASMDRVMSDLSRRQSEFESVVAALTAVIAEYQSVHDEIKQVRSVYSQLQNDASAMSIQQS</sequence>
<organism evidence="1 2">
    <name type="scientific">Globisporangium ultimum (strain ATCC 200006 / CBS 805.95 / DAOM BR144)</name>
    <name type="common">Pythium ultimum</name>
    <dbReference type="NCBI Taxonomy" id="431595"/>
    <lineage>
        <taxon>Eukaryota</taxon>
        <taxon>Sar</taxon>
        <taxon>Stramenopiles</taxon>
        <taxon>Oomycota</taxon>
        <taxon>Peronosporomycetes</taxon>
        <taxon>Pythiales</taxon>
        <taxon>Pythiaceae</taxon>
        <taxon>Globisporangium</taxon>
    </lineage>
</organism>
<reference evidence="2" key="2">
    <citation type="submission" date="2010-04" db="EMBL/GenBank/DDBJ databases">
        <authorList>
            <person name="Buell R."/>
            <person name="Hamilton J."/>
            <person name="Hostetler J."/>
        </authorList>
    </citation>
    <scope>NUCLEOTIDE SEQUENCE [LARGE SCALE GENOMIC DNA]</scope>
    <source>
        <strain evidence="2">DAOM:BR144</strain>
    </source>
</reference>